<name>A0A915HGM9_ROMCU</name>
<sequence length="119" mass="12937">MAKSLAITACMPSWPEMPMPTLAHWIMETSLAPSPMARVVPPSFCLTSSTMAAYNFLKISGNHQTLKSLRVVMTSCSAGMSSSIDRLFNLRKSGSLFIDESEKSPSFGFLCGAESFLFS</sequence>
<reference evidence="2" key="1">
    <citation type="submission" date="2022-11" db="UniProtKB">
        <authorList>
            <consortium name="WormBaseParasite"/>
        </authorList>
    </citation>
    <scope>IDENTIFICATION</scope>
</reference>
<protein>
    <submittedName>
        <fullName evidence="2">Uncharacterized protein</fullName>
    </submittedName>
</protein>
<keyword evidence="1" id="KW-1185">Reference proteome</keyword>
<evidence type="ECO:0000313" key="2">
    <source>
        <dbReference type="WBParaSite" id="nRc.2.0.1.t00456-RA"/>
    </source>
</evidence>
<proteinExistence type="predicted"/>
<dbReference type="Proteomes" id="UP000887565">
    <property type="component" value="Unplaced"/>
</dbReference>
<organism evidence="1 2">
    <name type="scientific">Romanomermis culicivorax</name>
    <name type="common">Nematode worm</name>
    <dbReference type="NCBI Taxonomy" id="13658"/>
    <lineage>
        <taxon>Eukaryota</taxon>
        <taxon>Metazoa</taxon>
        <taxon>Ecdysozoa</taxon>
        <taxon>Nematoda</taxon>
        <taxon>Enoplea</taxon>
        <taxon>Dorylaimia</taxon>
        <taxon>Mermithida</taxon>
        <taxon>Mermithoidea</taxon>
        <taxon>Mermithidae</taxon>
        <taxon>Romanomermis</taxon>
    </lineage>
</organism>
<evidence type="ECO:0000313" key="1">
    <source>
        <dbReference type="Proteomes" id="UP000887565"/>
    </source>
</evidence>
<dbReference type="WBParaSite" id="nRc.2.0.1.t00456-RA">
    <property type="protein sequence ID" value="nRc.2.0.1.t00456-RA"/>
    <property type="gene ID" value="nRc.2.0.1.g00456"/>
</dbReference>
<dbReference type="AlphaFoldDB" id="A0A915HGM9"/>
<accession>A0A915HGM9</accession>